<gene>
    <name evidence="1" type="ORF">FEE95_00015</name>
</gene>
<dbReference type="Proteomes" id="UP000310314">
    <property type="component" value="Unassembled WGS sequence"/>
</dbReference>
<accession>A0A5S3QJ54</accession>
<name>A0A5S3QJ54_9FLAO</name>
<reference evidence="1 2" key="1">
    <citation type="submission" date="2019-05" db="EMBL/GenBank/DDBJ databases">
        <authorList>
            <person name="Zhang J.-Y."/>
            <person name="Feg X."/>
            <person name="Du Z.-J."/>
        </authorList>
    </citation>
    <scope>NUCLEOTIDE SEQUENCE [LARGE SCALE GENOMIC DNA]</scope>
    <source>
        <strain evidence="1 2">RZ26</strain>
    </source>
</reference>
<dbReference type="RefSeq" id="WP_138655786.1">
    <property type="nucleotide sequence ID" value="NZ_VATY01000001.1"/>
</dbReference>
<proteinExistence type="predicted"/>
<dbReference type="AlphaFoldDB" id="A0A5S3QJ54"/>
<protein>
    <submittedName>
        <fullName evidence="1">Uncharacterized protein</fullName>
    </submittedName>
</protein>
<sequence>MGNQTKIYDLAPEEIDESIILKIIFDEVEKREFVITPLSVMGITGFPISEHKEILGNKQKIEKIKKILSDLSTKGILEKRKSKQDFRGIKEIGYNLVKFK</sequence>
<evidence type="ECO:0000313" key="2">
    <source>
        <dbReference type="Proteomes" id="UP000310314"/>
    </source>
</evidence>
<comment type="caution">
    <text evidence="1">The sequence shown here is derived from an EMBL/GenBank/DDBJ whole genome shotgun (WGS) entry which is preliminary data.</text>
</comment>
<dbReference type="EMBL" id="VATY01000001">
    <property type="protein sequence ID" value="TMM57854.1"/>
    <property type="molecule type" value="Genomic_DNA"/>
</dbReference>
<evidence type="ECO:0000313" key="1">
    <source>
        <dbReference type="EMBL" id="TMM57854.1"/>
    </source>
</evidence>
<keyword evidence="2" id="KW-1185">Reference proteome</keyword>
<dbReference type="OrthoDB" id="1264852at2"/>
<organism evidence="1 2">
    <name type="scientific">Maribacter algarum</name>
    <name type="common">ex Zhang et al. 2020</name>
    <dbReference type="NCBI Taxonomy" id="2578118"/>
    <lineage>
        <taxon>Bacteria</taxon>
        <taxon>Pseudomonadati</taxon>
        <taxon>Bacteroidota</taxon>
        <taxon>Flavobacteriia</taxon>
        <taxon>Flavobacteriales</taxon>
        <taxon>Flavobacteriaceae</taxon>
        <taxon>Maribacter</taxon>
    </lineage>
</organism>